<proteinExistence type="inferred from homology"/>
<evidence type="ECO:0000256" key="5">
    <source>
        <dbReference type="ARBA" id="ARBA00022483"/>
    </source>
</evidence>
<evidence type="ECO:0000259" key="9">
    <source>
        <dbReference type="Pfam" id="PF16528"/>
    </source>
</evidence>
<dbReference type="GO" id="GO:0006893">
    <property type="term" value="P:Golgi to plasma membrane transport"/>
    <property type="evidence" value="ECO:0007669"/>
    <property type="project" value="TreeGrafter"/>
</dbReference>
<organism evidence="10 11">
    <name type="scientific">Venturia nashicola</name>
    <dbReference type="NCBI Taxonomy" id="86259"/>
    <lineage>
        <taxon>Eukaryota</taxon>
        <taxon>Fungi</taxon>
        <taxon>Dikarya</taxon>
        <taxon>Ascomycota</taxon>
        <taxon>Pezizomycotina</taxon>
        <taxon>Dothideomycetes</taxon>
        <taxon>Pleosporomycetidae</taxon>
        <taxon>Venturiales</taxon>
        <taxon>Venturiaceae</taxon>
        <taxon>Venturia</taxon>
    </lineage>
</organism>
<gene>
    <name evidence="10" type="ORF">E6O75_ATG03720</name>
</gene>
<keyword evidence="7" id="KW-0175">Coiled coil</keyword>
<dbReference type="Gene3D" id="2.30.29.30">
    <property type="entry name" value="Pleckstrin-homology domain (PH domain)/Phosphotyrosine-binding domain (PTB)"/>
    <property type="match status" value="1"/>
</dbReference>
<keyword evidence="4" id="KW-0813">Transport</keyword>
<evidence type="ECO:0000256" key="6">
    <source>
        <dbReference type="ARBA" id="ARBA00022927"/>
    </source>
</evidence>
<dbReference type="PANTHER" id="PTHR21426">
    <property type="entry name" value="EXOCYST COMPLEX COMPONENT 8"/>
    <property type="match status" value="1"/>
</dbReference>
<dbReference type="InterPro" id="IPR033961">
    <property type="entry name" value="Exo84"/>
</dbReference>
<feature type="compositionally biased region" description="Basic and acidic residues" evidence="8">
    <location>
        <begin position="112"/>
        <end position="128"/>
    </location>
</feature>
<dbReference type="InterPro" id="IPR032403">
    <property type="entry name" value="Exo84_C"/>
</dbReference>
<evidence type="ECO:0000256" key="8">
    <source>
        <dbReference type="SAM" id="MobiDB-lite"/>
    </source>
</evidence>
<dbReference type="InterPro" id="IPR016159">
    <property type="entry name" value="Cullin_repeat-like_dom_sf"/>
</dbReference>
<dbReference type="InterPro" id="IPR042561">
    <property type="entry name" value="Exo84_C_1"/>
</dbReference>
<dbReference type="SUPFAM" id="SSF74788">
    <property type="entry name" value="Cullin repeat-like"/>
    <property type="match status" value="1"/>
</dbReference>
<feature type="coiled-coil region" evidence="7">
    <location>
        <begin position="384"/>
        <end position="411"/>
    </location>
</feature>
<dbReference type="Proteomes" id="UP000298493">
    <property type="component" value="Unassembled WGS sequence"/>
</dbReference>
<evidence type="ECO:0000313" key="10">
    <source>
        <dbReference type="EMBL" id="TID25857.1"/>
    </source>
</evidence>
<dbReference type="Gene3D" id="1.20.58.1210">
    <property type="entry name" value="Exo84p, N-terminal helical domain"/>
    <property type="match status" value="1"/>
</dbReference>
<dbReference type="Pfam" id="PF25345">
    <property type="entry name" value="PH_EXO84"/>
    <property type="match status" value="1"/>
</dbReference>
<comment type="subcellular location">
    <subcellularLocation>
        <location evidence="1">Cytoplasmic vesicle</location>
        <location evidence="1">Secretory vesicle</location>
    </subcellularLocation>
</comment>
<dbReference type="GO" id="GO:0030133">
    <property type="term" value="C:transport vesicle"/>
    <property type="evidence" value="ECO:0007669"/>
    <property type="project" value="UniProtKB-SubCell"/>
</dbReference>
<dbReference type="EMBL" id="SNSC02000003">
    <property type="protein sequence ID" value="TID25857.1"/>
    <property type="molecule type" value="Genomic_DNA"/>
</dbReference>
<feature type="compositionally biased region" description="Basic and acidic residues" evidence="8">
    <location>
        <begin position="59"/>
        <end position="74"/>
    </location>
</feature>
<dbReference type="GO" id="GO:0000145">
    <property type="term" value="C:exocyst"/>
    <property type="evidence" value="ECO:0007669"/>
    <property type="project" value="InterPro"/>
</dbReference>
<feature type="domain" description="Exocyst component Exo84 C-terminal" evidence="9">
    <location>
        <begin position="454"/>
        <end position="654"/>
    </location>
</feature>
<keyword evidence="5" id="KW-0268">Exocytosis</keyword>
<name>A0A4Z1P9B2_9PEZI</name>
<evidence type="ECO:0000256" key="7">
    <source>
        <dbReference type="SAM" id="Coils"/>
    </source>
</evidence>
<evidence type="ECO:0000256" key="4">
    <source>
        <dbReference type="ARBA" id="ARBA00022448"/>
    </source>
</evidence>
<comment type="similarity">
    <text evidence="2">Belongs to the EXO84 family.</text>
</comment>
<reference evidence="10 11" key="1">
    <citation type="submission" date="2019-04" db="EMBL/GenBank/DDBJ databases">
        <title>High contiguity whole genome sequence and gene annotation resource for two Venturia nashicola isolates.</title>
        <authorList>
            <person name="Prokchorchik M."/>
            <person name="Won K."/>
            <person name="Lee Y."/>
            <person name="Choi E.D."/>
            <person name="Segonzac C."/>
            <person name="Sohn K.H."/>
        </authorList>
    </citation>
    <scope>NUCLEOTIDE SEQUENCE [LARGE SCALE GENOMIC DNA]</scope>
    <source>
        <strain evidence="10 11">PRI2</strain>
    </source>
</reference>
<dbReference type="GO" id="GO:0015031">
    <property type="term" value="P:protein transport"/>
    <property type="evidence" value="ECO:0007669"/>
    <property type="project" value="UniProtKB-KW"/>
</dbReference>
<evidence type="ECO:0000256" key="2">
    <source>
        <dbReference type="ARBA" id="ARBA00007210"/>
    </source>
</evidence>
<dbReference type="AlphaFoldDB" id="A0A4Z1P9B2"/>
<dbReference type="GO" id="GO:0006887">
    <property type="term" value="P:exocytosis"/>
    <property type="evidence" value="ECO:0007669"/>
    <property type="project" value="UniProtKB-KW"/>
</dbReference>
<comment type="caution">
    <text evidence="10">The sequence shown here is derived from an EMBL/GenBank/DDBJ whole genome shotgun (WGS) entry which is preliminary data.</text>
</comment>
<feature type="region of interest" description="Disordered" evidence="8">
    <location>
        <begin position="1"/>
        <end position="135"/>
    </location>
</feature>
<dbReference type="InterPro" id="IPR042560">
    <property type="entry name" value="Exo84_C_2"/>
</dbReference>
<dbReference type="STRING" id="86259.A0A4Z1P9B2"/>
<dbReference type="InterPro" id="IPR011993">
    <property type="entry name" value="PH-like_dom_sf"/>
</dbReference>
<dbReference type="PANTHER" id="PTHR21426:SF12">
    <property type="entry name" value="EXOCYST COMPLEX COMPONENT 8"/>
    <property type="match status" value="1"/>
</dbReference>
<accession>A0A4Z1P9B2</accession>
<dbReference type="Pfam" id="PF16528">
    <property type="entry name" value="Exo84_C"/>
    <property type="match status" value="1"/>
</dbReference>
<evidence type="ECO:0000256" key="1">
    <source>
        <dbReference type="ARBA" id="ARBA00004398"/>
    </source>
</evidence>
<keyword evidence="11" id="KW-1185">Reference proteome</keyword>
<evidence type="ECO:0000313" key="11">
    <source>
        <dbReference type="Proteomes" id="UP000298493"/>
    </source>
</evidence>
<dbReference type="Gene3D" id="1.20.58.1220">
    <property type="entry name" value="Exo84p, C-terminal helical domain"/>
    <property type="match status" value="1"/>
</dbReference>
<dbReference type="Pfam" id="PF08700">
    <property type="entry name" value="VPS51_Exo84_N"/>
    <property type="match status" value="1"/>
</dbReference>
<keyword evidence="6" id="KW-0653">Protein transport</keyword>
<evidence type="ECO:0000256" key="3">
    <source>
        <dbReference type="ARBA" id="ARBA00021269"/>
    </source>
</evidence>
<protein>
    <recommendedName>
        <fullName evidence="3">Exocyst complex component EXO84</fullName>
    </recommendedName>
</protein>
<feature type="compositionally biased region" description="Basic and acidic residues" evidence="8">
    <location>
        <begin position="1"/>
        <end position="11"/>
    </location>
</feature>
<sequence>MSSNQDKEKGKGISLRKKRTVKPKISAPKQISGPLPSGLTGNGQPRAGPGSGLPNAPISRERPRDGNKTADLVKRRYSTKLGTDWPTDFSAGAPPVPSLPQIPSQFAVQPPAKDDQSSEQRLKVDPKALADPNLRPEQYVSSLLADANEEEIQNFQADLRGTKNVTKVDLQQNVFRNRTQFIKISKEAEKLKGEMRMLRTLMSELTGAIGQATTAGGSGADTAKARRIANRSSVANLEALWNSHLQTLWKRVEGSQKYLPAIPGRHIVYESSRWVELNAATWKPRRRVHLVMLNDHLLVAADKKRPEGTASGKDNRDKLAPQPLIAIRCWPLEDVNMVDLAPRSQPGSREQGASSSAVNVRVGSGDSFTFATGSNEADVKMNLLATYRRTVEDLRKTRESETQERDKSRNSIGYLAGRDPGVLRSPALLDALDETSMPRSDVLVDVDGKPQSIRWVEAQIDDLDIDIALQKFEEAVARLERLRRIAKGIKGNSVAQSIVTLKLNERASKLEVVISKYLKETHAWITSTKRNVDWLVRLGFEDRAREAYLEARSEIIKKRVRQCTFEGDLHLYIYQVSFIYFTIIKDTALIYQSCFPMVMMSACIKWAKEHVDDFNGVLERQLSNLPTDSEVFQKCMERAHIHAEMLSEAGLDFKDLIGVK</sequence>